<feature type="domain" description="Molybdopterin dinucleotide-binding" evidence="7">
    <location>
        <begin position="702"/>
        <end position="811"/>
    </location>
</feature>
<evidence type="ECO:0000256" key="2">
    <source>
        <dbReference type="ARBA" id="ARBA00010312"/>
    </source>
</evidence>
<evidence type="ECO:0000259" key="8">
    <source>
        <dbReference type="Pfam" id="PF21423"/>
    </source>
</evidence>
<dbReference type="InterPro" id="IPR050612">
    <property type="entry name" value="Prok_Mopterin_Oxidored"/>
</dbReference>
<evidence type="ECO:0000259" key="6">
    <source>
        <dbReference type="Pfam" id="PF00384"/>
    </source>
</evidence>
<dbReference type="AlphaFoldDB" id="A0A1M5VDT7"/>
<dbReference type="InterPro" id="IPR006655">
    <property type="entry name" value="Mopterin_OxRdtase_prok_CS"/>
</dbReference>
<sequence length="893" mass="101388">MAEKITHSVCVGGPIAIHTVDGVIRRIRPIVLDDNDPKGWVIKARGKEFTPDRKVKPAFIALTEKNRAYSYDRIRYPMIREDFVETPDGKNRNAENRGKSGYRRATWDEALDLVAREIKRLQATYGKETVTACTGSHHSWGLVGYKLSTFARFFRMLGYTEIKDNPDSWEGFTWGAPHTYGYYWRLGGTEAFDLLEDGLQNVETMIMWSHDPDTTRGGYAGSESTLWRHWLNDLGVQFIYIDPYNNFSSVKQADKWFGPRPGTDAALCEAIAYVWITEGSYDKDYIAKHAHRFDEWADYILGKGVDKTAKTPKYAEAETGIPAADIKALARRWASTKTMGGSGMRGGFGGVCRTANGTEFARLMIQLFVMQGMGKPGQNIWAGTTGAPMDYNFWFGGYSDPLSQIANQPIADKTAVNCVIQKLYRPNVPDAILDGHYEWYGEGFCGGGIDLEFTEHIYPEPGYNKVHMFWRYGGCFMGTMLDTNKWVKMYKSPELEFVVNQDIHFHGEARFADVILPACTNLERYDIGELCNSGNGGYQSHSQTGNSWQIVIFQDKAIEPLWESRSDYWIFAQVAERLGFGQEFSEGRTELDWCKRFWEKSDLCEKISWEDFTKKGYYVAGVPEEWERHFGFRWFAEGYPCDTPNHKPCQEEGKLGTFTGKFEFVSESLLYWAPNDEARTPIATYKHSWEGHHSIKARKYPFHLITPHPRFDYHTQHNESTPWFWEIPENRVYINGNPYLVARIHPKKAAEKGIKDGDMMLLFNERGSVLCVARVTYRVEENTIHAYGSSGIYNPVDPGETSMDIGGCVNILSPGRLIGDMVPGMAPNSTLLDVCKYEGPIPDSQCFEYKLDAVAKDADPDAESCKEIIEGHGFEKIQAKVRASYLKKGAAAR</sequence>
<dbReference type="InterPro" id="IPR006657">
    <property type="entry name" value="MoPterin_dinucl-bd_dom"/>
</dbReference>
<dbReference type="GO" id="GO:0030151">
    <property type="term" value="F:molybdenum ion binding"/>
    <property type="evidence" value="ECO:0007669"/>
    <property type="project" value="TreeGrafter"/>
</dbReference>
<keyword evidence="4" id="KW-0479">Metal-binding</keyword>
<feature type="domain" description="Molybdopterin oxidoreductase" evidence="6">
    <location>
        <begin position="73"/>
        <end position="577"/>
    </location>
</feature>
<keyword evidence="3" id="KW-0500">Molybdenum</keyword>
<dbReference type="InterPro" id="IPR049032">
    <property type="entry name" value="AhtL-like_N"/>
</dbReference>
<name>A0A1M5VDT7_9FIRM</name>
<keyword evidence="5" id="KW-0560">Oxidoreductase</keyword>
<evidence type="ECO:0000313" key="10">
    <source>
        <dbReference type="Proteomes" id="UP000183995"/>
    </source>
</evidence>
<accession>A0A1M5VDT7</accession>
<dbReference type="GO" id="GO:0009055">
    <property type="term" value="F:electron transfer activity"/>
    <property type="evidence" value="ECO:0007669"/>
    <property type="project" value="TreeGrafter"/>
</dbReference>
<dbReference type="Pfam" id="PF00384">
    <property type="entry name" value="Molybdopterin"/>
    <property type="match status" value="1"/>
</dbReference>
<dbReference type="STRING" id="1123282.SAMN02745823_00778"/>
<dbReference type="Gene3D" id="2.40.40.20">
    <property type="match status" value="1"/>
</dbReference>
<dbReference type="Pfam" id="PF21423">
    <property type="entry name" value="AhtL-like_1st"/>
    <property type="match status" value="1"/>
</dbReference>
<organism evidence="9 10">
    <name type="scientific">Sporobacter termitidis DSM 10068</name>
    <dbReference type="NCBI Taxonomy" id="1123282"/>
    <lineage>
        <taxon>Bacteria</taxon>
        <taxon>Bacillati</taxon>
        <taxon>Bacillota</taxon>
        <taxon>Clostridia</taxon>
        <taxon>Eubacteriales</taxon>
        <taxon>Oscillospiraceae</taxon>
        <taxon>Sporobacter</taxon>
    </lineage>
</organism>
<evidence type="ECO:0000313" key="9">
    <source>
        <dbReference type="EMBL" id="SHH73355.1"/>
    </source>
</evidence>
<dbReference type="GO" id="GO:0009061">
    <property type="term" value="P:anaerobic respiration"/>
    <property type="evidence" value="ECO:0007669"/>
    <property type="project" value="TreeGrafter"/>
</dbReference>
<dbReference type="Gene3D" id="3.40.228.10">
    <property type="entry name" value="Dimethylsulfoxide Reductase, domain 2"/>
    <property type="match status" value="1"/>
</dbReference>
<dbReference type="RefSeq" id="WP_073076349.1">
    <property type="nucleotide sequence ID" value="NZ_FQXV01000002.1"/>
</dbReference>
<evidence type="ECO:0000256" key="1">
    <source>
        <dbReference type="ARBA" id="ARBA00001942"/>
    </source>
</evidence>
<feature type="domain" description="Pyrogallol hydroxytransferase large subunit-like N-terminal" evidence="8">
    <location>
        <begin position="13"/>
        <end position="58"/>
    </location>
</feature>
<comment type="cofactor">
    <cofactor evidence="1">
        <name>Mo-bis(molybdopterin guanine dinucleotide)</name>
        <dbReference type="ChEBI" id="CHEBI:60539"/>
    </cofactor>
</comment>
<gene>
    <name evidence="9" type="ORF">SAMN02745823_00778</name>
</gene>
<dbReference type="SUPFAM" id="SSF53706">
    <property type="entry name" value="Formate dehydrogenase/DMSO reductase, domains 1-3"/>
    <property type="match status" value="1"/>
</dbReference>
<dbReference type="PROSITE" id="PS00932">
    <property type="entry name" value="MOLYBDOPTERIN_PROK_3"/>
    <property type="match status" value="1"/>
</dbReference>
<evidence type="ECO:0000256" key="3">
    <source>
        <dbReference type="ARBA" id="ARBA00022505"/>
    </source>
</evidence>
<evidence type="ECO:0000256" key="4">
    <source>
        <dbReference type="ARBA" id="ARBA00022723"/>
    </source>
</evidence>
<dbReference type="GO" id="GO:0043546">
    <property type="term" value="F:molybdopterin cofactor binding"/>
    <property type="evidence" value="ECO:0007669"/>
    <property type="project" value="InterPro"/>
</dbReference>
<dbReference type="InterPro" id="IPR006656">
    <property type="entry name" value="Mopterin_OxRdtase"/>
</dbReference>
<protein>
    <submittedName>
        <fullName evidence="9">Trimethylamine-N-oxide reductase (Cytochrome c)</fullName>
    </submittedName>
</protein>
<dbReference type="PANTHER" id="PTHR43742">
    <property type="entry name" value="TRIMETHYLAMINE-N-OXIDE REDUCTASE"/>
    <property type="match status" value="1"/>
</dbReference>
<dbReference type="GO" id="GO:0016491">
    <property type="term" value="F:oxidoreductase activity"/>
    <property type="evidence" value="ECO:0007669"/>
    <property type="project" value="UniProtKB-KW"/>
</dbReference>
<comment type="similarity">
    <text evidence="2">Belongs to the prokaryotic molybdopterin-containing oxidoreductase family.</text>
</comment>
<dbReference type="OrthoDB" id="1870546at2"/>
<dbReference type="PANTHER" id="PTHR43742:SF10">
    <property type="entry name" value="TRIMETHYLAMINE-N-OXIDE REDUCTASE 2"/>
    <property type="match status" value="1"/>
</dbReference>
<dbReference type="SUPFAM" id="SSF50692">
    <property type="entry name" value="ADC-like"/>
    <property type="match status" value="1"/>
</dbReference>
<dbReference type="InterPro" id="IPR009010">
    <property type="entry name" value="Asp_de-COase-like_dom_sf"/>
</dbReference>
<reference evidence="9 10" key="1">
    <citation type="submission" date="2016-11" db="EMBL/GenBank/DDBJ databases">
        <authorList>
            <person name="Jaros S."/>
            <person name="Januszkiewicz K."/>
            <person name="Wedrychowicz H."/>
        </authorList>
    </citation>
    <scope>NUCLEOTIDE SEQUENCE [LARGE SCALE GENOMIC DNA]</scope>
    <source>
        <strain evidence="9 10">DSM 10068</strain>
    </source>
</reference>
<dbReference type="Proteomes" id="UP000183995">
    <property type="component" value="Unassembled WGS sequence"/>
</dbReference>
<dbReference type="Gene3D" id="3.40.50.740">
    <property type="match status" value="2"/>
</dbReference>
<dbReference type="Gene3D" id="2.20.25.340">
    <property type="match status" value="1"/>
</dbReference>
<keyword evidence="10" id="KW-1185">Reference proteome</keyword>
<dbReference type="GO" id="GO:0030288">
    <property type="term" value="C:outer membrane-bounded periplasmic space"/>
    <property type="evidence" value="ECO:0007669"/>
    <property type="project" value="TreeGrafter"/>
</dbReference>
<dbReference type="Pfam" id="PF01568">
    <property type="entry name" value="Molydop_binding"/>
    <property type="match status" value="1"/>
</dbReference>
<dbReference type="EMBL" id="FQXV01000002">
    <property type="protein sequence ID" value="SHH73355.1"/>
    <property type="molecule type" value="Genomic_DNA"/>
</dbReference>
<evidence type="ECO:0000256" key="5">
    <source>
        <dbReference type="ARBA" id="ARBA00023002"/>
    </source>
</evidence>
<evidence type="ECO:0000259" key="7">
    <source>
        <dbReference type="Pfam" id="PF01568"/>
    </source>
</evidence>
<proteinExistence type="inferred from homology"/>